<dbReference type="SUPFAM" id="SSF47473">
    <property type="entry name" value="EF-hand"/>
    <property type="match status" value="1"/>
</dbReference>
<proteinExistence type="predicted"/>
<organism evidence="2 3">
    <name type="scientific">Vibrio vulnificus</name>
    <dbReference type="NCBI Taxonomy" id="672"/>
    <lineage>
        <taxon>Bacteria</taxon>
        <taxon>Pseudomonadati</taxon>
        <taxon>Pseudomonadota</taxon>
        <taxon>Gammaproteobacteria</taxon>
        <taxon>Vibrionales</taxon>
        <taxon>Vibrionaceae</taxon>
        <taxon>Vibrio</taxon>
    </lineage>
</organism>
<dbReference type="InterPro" id="IPR011992">
    <property type="entry name" value="EF-hand-dom_pair"/>
</dbReference>
<evidence type="ECO:0000313" key="2">
    <source>
        <dbReference type="EMBL" id="AXX63336.1"/>
    </source>
</evidence>
<evidence type="ECO:0000259" key="1">
    <source>
        <dbReference type="PROSITE" id="PS50222"/>
    </source>
</evidence>
<protein>
    <recommendedName>
        <fullName evidence="1">EF-hand domain-containing protein</fullName>
    </recommendedName>
</protein>
<dbReference type="InterPro" id="IPR002048">
    <property type="entry name" value="EF_hand_dom"/>
</dbReference>
<dbReference type="InterPro" id="IPR018247">
    <property type="entry name" value="EF_Hand_1_Ca_BS"/>
</dbReference>
<gene>
    <name evidence="2" type="ORF">FORC53_4997</name>
</gene>
<dbReference type="Proteomes" id="UP000263418">
    <property type="component" value="Chromosome 3"/>
</dbReference>
<accession>A0AAN1PW08</accession>
<dbReference type="RefSeq" id="WP_118895002.1">
    <property type="nucleotide sequence ID" value="NZ_CP019292.1"/>
</dbReference>
<feature type="domain" description="EF-hand" evidence="1">
    <location>
        <begin position="29"/>
        <end position="64"/>
    </location>
</feature>
<sequence length="161" mass="18521">MSKSKNKLSVFLSFIGIALPIDALAIANDGSTKLTRDFQRYDRNGDMVLQLEEWKAYAYRSLINKNSETNRILFEMDINLSDTISKDEFDIFIKRHGLEAIINQSIVYSWGSDQGNDIYEAPKSDFIVDVQTFPYLTIFESIDTNKDGHISRSEFFKLKAK</sequence>
<dbReference type="PROSITE" id="PS00018">
    <property type="entry name" value="EF_HAND_1"/>
    <property type="match status" value="1"/>
</dbReference>
<dbReference type="EMBL" id="CP019292">
    <property type="protein sequence ID" value="AXX63336.1"/>
    <property type="molecule type" value="Genomic_DNA"/>
</dbReference>
<name>A0AAN1PW08_VIBVL</name>
<dbReference type="PROSITE" id="PS50222">
    <property type="entry name" value="EF_HAND_2"/>
    <property type="match status" value="1"/>
</dbReference>
<reference evidence="2 3" key="1">
    <citation type="submission" date="2017-03" db="EMBL/GenBank/DDBJ databases">
        <title>Complete Genome Sequence of Vibrio vulnificus FORC_053.</title>
        <authorList>
            <consortium name="Food-borne Pathogen Omics Research Center"/>
            <person name="Chung H.Y."/>
            <person name="Na E.J."/>
            <person name="Song J.S."/>
            <person name="Kim H."/>
            <person name="Lee J.-H."/>
            <person name="Ryu S."/>
            <person name="Choi S.H."/>
        </authorList>
    </citation>
    <scope>NUCLEOTIDE SEQUENCE [LARGE SCALE GENOMIC DNA]</scope>
    <source>
        <strain evidence="2 3">FORC_053</strain>
    </source>
</reference>
<dbReference type="GO" id="GO:0005509">
    <property type="term" value="F:calcium ion binding"/>
    <property type="evidence" value="ECO:0007669"/>
    <property type="project" value="InterPro"/>
</dbReference>
<dbReference type="AlphaFoldDB" id="A0AAN1PW08"/>
<evidence type="ECO:0000313" key="3">
    <source>
        <dbReference type="Proteomes" id="UP000263418"/>
    </source>
</evidence>
<dbReference type="Pfam" id="PF13202">
    <property type="entry name" value="EF-hand_5"/>
    <property type="match status" value="1"/>
</dbReference>
<dbReference type="Gene3D" id="1.10.238.10">
    <property type="entry name" value="EF-hand"/>
    <property type="match status" value="1"/>
</dbReference>